<evidence type="ECO:0000256" key="1">
    <source>
        <dbReference type="ARBA" id="ARBA00004141"/>
    </source>
</evidence>
<keyword evidence="3" id="KW-0813">Transport</keyword>
<evidence type="ECO:0000256" key="6">
    <source>
        <dbReference type="ARBA" id="ARBA00022989"/>
    </source>
</evidence>
<evidence type="ECO:0000256" key="5">
    <source>
        <dbReference type="ARBA" id="ARBA00022970"/>
    </source>
</evidence>
<evidence type="ECO:0000259" key="9">
    <source>
        <dbReference type="Pfam" id="PF00324"/>
    </source>
</evidence>
<feature type="transmembrane region" description="Helical" evidence="8">
    <location>
        <begin position="276"/>
        <end position="297"/>
    </location>
</feature>
<reference evidence="10 11" key="1">
    <citation type="submission" date="2015-11" db="EMBL/GenBank/DDBJ databases">
        <title>The genome of Debaryomyces fabryi.</title>
        <authorList>
            <person name="Tafer H."/>
            <person name="Lopandic K."/>
        </authorList>
    </citation>
    <scope>NUCLEOTIDE SEQUENCE [LARGE SCALE GENOMIC DNA]</scope>
    <source>
        <strain evidence="10 11">CBS 789</strain>
    </source>
</reference>
<dbReference type="InterPro" id="IPR004841">
    <property type="entry name" value="AA-permease/SLC12A_dom"/>
</dbReference>
<gene>
    <name evidence="10" type="ORF">AC631_04683</name>
</gene>
<feature type="transmembrane region" description="Helical" evidence="8">
    <location>
        <begin position="368"/>
        <end position="390"/>
    </location>
</feature>
<feature type="transmembrane region" description="Helical" evidence="8">
    <location>
        <begin position="329"/>
        <end position="348"/>
    </location>
</feature>
<feature type="transmembrane region" description="Helical" evidence="8">
    <location>
        <begin position="47"/>
        <end position="66"/>
    </location>
</feature>
<dbReference type="PIRSF" id="PIRSF006060">
    <property type="entry name" value="AA_transporter"/>
    <property type="match status" value="1"/>
</dbReference>
<evidence type="ECO:0000256" key="7">
    <source>
        <dbReference type="ARBA" id="ARBA00023136"/>
    </source>
</evidence>
<proteinExistence type="inferred from homology"/>
<feature type="domain" description="Amino acid permease/ SLC12A" evidence="9">
    <location>
        <begin position="44"/>
        <end position="505"/>
    </location>
</feature>
<dbReference type="Pfam" id="PF00324">
    <property type="entry name" value="AA_permease"/>
    <property type="match status" value="1"/>
</dbReference>
<comment type="caution">
    <text evidence="10">The sequence shown here is derived from an EMBL/GenBank/DDBJ whole genome shotgun (WGS) entry which is preliminary data.</text>
</comment>
<dbReference type="FunFam" id="1.20.1740.10:FF:000006">
    <property type="entry name" value="General amino acid permease"/>
    <property type="match status" value="1"/>
</dbReference>
<feature type="transmembrane region" description="Helical" evidence="8">
    <location>
        <begin position="123"/>
        <end position="147"/>
    </location>
</feature>
<evidence type="ECO:0000256" key="8">
    <source>
        <dbReference type="SAM" id="Phobius"/>
    </source>
</evidence>
<evidence type="ECO:0000256" key="2">
    <source>
        <dbReference type="ARBA" id="ARBA00006983"/>
    </source>
</evidence>
<keyword evidence="4 8" id="KW-0812">Transmembrane</keyword>
<dbReference type="PROSITE" id="PS00218">
    <property type="entry name" value="AMINO_ACID_PERMEASE_1"/>
    <property type="match status" value="1"/>
</dbReference>
<feature type="transmembrane region" description="Helical" evidence="8">
    <location>
        <begin position="480"/>
        <end position="501"/>
    </location>
</feature>
<protein>
    <recommendedName>
        <fullName evidence="9">Amino acid permease/ SLC12A domain-containing protein</fullName>
    </recommendedName>
</protein>
<dbReference type="GO" id="GO:0015171">
    <property type="term" value="F:amino acid transmembrane transporter activity"/>
    <property type="evidence" value="ECO:0007669"/>
    <property type="project" value="UniProtKB-ARBA"/>
</dbReference>
<keyword evidence="6 8" id="KW-1133">Transmembrane helix</keyword>
<name>A0A0V1PTG6_9ASCO</name>
<dbReference type="EMBL" id="LMYN01000135">
    <property type="protein sequence ID" value="KRZ99558.1"/>
    <property type="molecule type" value="Genomic_DNA"/>
</dbReference>
<dbReference type="GO" id="GO:0016020">
    <property type="term" value="C:membrane"/>
    <property type="evidence" value="ECO:0007669"/>
    <property type="project" value="UniProtKB-SubCell"/>
</dbReference>
<dbReference type="GeneID" id="26841692"/>
<dbReference type="Proteomes" id="UP000054251">
    <property type="component" value="Unassembled WGS sequence"/>
</dbReference>
<comment type="similarity">
    <text evidence="2">Belongs to the amino acid-polyamine-organocation (APC) superfamily. YAT (TC 2.A.3.10) family.</text>
</comment>
<dbReference type="PANTHER" id="PTHR43341:SF4">
    <property type="entry name" value="ARGININE PERMEASE CAN1-RELATED"/>
    <property type="match status" value="1"/>
</dbReference>
<dbReference type="InterPro" id="IPR050524">
    <property type="entry name" value="APC_YAT"/>
</dbReference>
<feature type="transmembrane region" description="Helical" evidence="8">
    <location>
        <begin position="402"/>
        <end position="426"/>
    </location>
</feature>
<evidence type="ECO:0000256" key="4">
    <source>
        <dbReference type="ARBA" id="ARBA00022692"/>
    </source>
</evidence>
<dbReference type="RefSeq" id="XP_015465661.1">
    <property type="nucleotide sequence ID" value="XM_015613512.1"/>
</dbReference>
<dbReference type="InterPro" id="IPR004840">
    <property type="entry name" value="Amino_acid_permease_CS"/>
</dbReference>
<keyword evidence="7 8" id="KW-0472">Membrane</keyword>
<dbReference type="PANTHER" id="PTHR43341">
    <property type="entry name" value="AMINO ACID PERMEASE"/>
    <property type="match status" value="1"/>
</dbReference>
<feature type="transmembrane region" description="Helical" evidence="8">
    <location>
        <begin position="447"/>
        <end position="468"/>
    </location>
</feature>
<sequence>MSENSVLSCEKKSGDILDHEVSLEEVDQEDKRNTNVERSLKSRHMSMIALGGTIGTGLFISTSVPLNEAGPVNSLIAYIFIASVVYSVAQSLGEMATYIPIAGSFTVFTSRFISPSLGAASGWLYWFCWAIGFAIELSIIGQIIEYWTSAVPNAAWIAIFFVLLTVANLFPVKYYGEIEFWISSIKVITIMGWILYALIMVCGGGKYGAFGFRYWKNPGPWGDGILVDNKNTGRFLGWFSSLINAIFSYQGTELVGVLAGECENPRKTVPSAIKKVFYRIVIFFILSIFFMGLLVPYNDPKLNSDSSYIASSPFVIAIQNSGTPVLPGIMNAVILTTIISAGNSDIYIASRTLYALANDNLAPRIFTLTINGIPYYSVLFSSLWGLLGYLSLSAKGLVGFNWLVNISATSGLFAWVFISFSHIRFIKGLKLKGIDRSEELPFVASGMPIYAWYSVAVITFLIFFQGYAVFVGSFSVADFFAAYISNIFFVILFVFFQFVWFKNTKLLIPLEEMDLKTGIMPFSNLKNTNSDKQKIEKLWNIIA</sequence>
<organism evidence="10 11">
    <name type="scientific">Debaryomyces fabryi</name>
    <dbReference type="NCBI Taxonomy" id="58627"/>
    <lineage>
        <taxon>Eukaryota</taxon>
        <taxon>Fungi</taxon>
        <taxon>Dikarya</taxon>
        <taxon>Ascomycota</taxon>
        <taxon>Saccharomycotina</taxon>
        <taxon>Pichiomycetes</taxon>
        <taxon>Debaryomycetaceae</taxon>
        <taxon>Debaryomyces</taxon>
    </lineage>
</organism>
<dbReference type="Gene3D" id="1.20.1740.10">
    <property type="entry name" value="Amino acid/polyamine transporter I"/>
    <property type="match status" value="1"/>
</dbReference>
<keyword evidence="5" id="KW-0029">Amino-acid transport</keyword>
<evidence type="ECO:0000256" key="3">
    <source>
        <dbReference type="ARBA" id="ARBA00022448"/>
    </source>
</evidence>
<accession>A0A0V1PTG6</accession>
<keyword evidence="11" id="KW-1185">Reference proteome</keyword>
<comment type="subcellular location">
    <subcellularLocation>
        <location evidence="1">Membrane</location>
        <topology evidence="1">Multi-pass membrane protein</topology>
    </subcellularLocation>
</comment>
<evidence type="ECO:0000313" key="10">
    <source>
        <dbReference type="EMBL" id="KRZ99558.1"/>
    </source>
</evidence>
<feature type="transmembrane region" description="Helical" evidence="8">
    <location>
        <begin position="154"/>
        <end position="174"/>
    </location>
</feature>
<dbReference type="AlphaFoldDB" id="A0A0V1PTG6"/>
<evidence type="ECO:0000313" key="11">
    <source>
        <dbReference type="Proteomes" id="UP000054251"/>
    </source>
</evidence>
<dbReference type="OrthoDB" id="3900342at2759"/>